<sequence>MARLVDDAGEMIGHVPSLLFTVLGILANMPKLPVLVVNEAGQEGRMSRALHQSERRMKAKRLQNNGIHPSSSGMRPGSDDVHRKMGGSAAFFHLKRWRRSHGLRKSERRIKAKRLQYNGIHPSSFDEIDLRISSSCTFIRNESPPT</sequence>
<proteinExistence type="predicted"/>
<feature type="compositionally biased region" description="Polar residues" evidence="1">
    <location>
        <begin position="62"/>
        <end position="73"/>
    </location>
</feature>
<feature type="region of interest" description="Disordered" evidence="1">
    <location>
        <begin position="59"/>
        <end position="85"/>
    </location>
</feature>
<dbReference type="AlphaFoldDB" id="A0A448XHQ6"/>
<accession>A0A448XHQ6</accession>
<organism evidence="2 3">
    <name type="scientific">Protopolystoma xenopodis</name>
    <dbReference type="NCBI Taxonomy" id="117903"/>
    <lineage>
        <taxon>Eukaryota</taxon>
        <taxon>Metazoa</taxon>
        <taxon>Spiralia</taxon>
        <taxon>Lophotrochozoa</taxon>
        <taxon>Platyhelminthes</taxon>
        <taxon>Monogenea</taxon>
        <taxon>Polyopisthocotylea</taxon>
        <taxon>Polystomatidea</taxon>
        <taxon>Polystomatidae</taxon>
        <taxon>Protopolystoma</taxon>
    </lineage>
</organism>
<name>A0A448XHQ6_9PLAT</name>
<evidence type="ECO:0000313" key="3">
    <source>
        <dbReference type="Proteomes" id="UP000784294"/>
    </source>
</evidence>
<keyword evidence="3" id="KW-1185">Reference proteome</keyword>
<protein>
    <submittedName>
        <fullName evidence="2">Uncharacterized protein</fullName>
    </submittedName>
</protein>
<comment type="caution">
    <text evidence="2">The sequence shown here is derived from an EMBL/GenBank/DDBJ whole genome shotgun (WGS) entry which is preliminary data.</text>
</comment>
<evidence type="ECO:0000256" key="1">
    <source>
        <dbReference type="SAM" id="MobiDB-lite"/>
    </source>
</evidence>
<evidence type="ECO:0000313" key="2">
    <source>
        <dbReference type="EMBL" id="VEL37078.1"/>
    </source>
</evidence>
<dbReference type="EMBL" id="CAAALY010253944">
    <property type="protein sequence ID" value="VEL37078.1"/>
    <property type="molecule type" value="Genomic_DNA"/>
</dbReference>
<reference evidence="2" key="1">
    <citation type="submission" date="2018-11" db="EMBL/GenBank/DDBJ databases">
        <authorList>
            <consortium name="Pathogen Informatics"/>
        </authorList>
    </citation>
    <scope>NUCLEOTIDE SEQUENCE</scope>
</reference>
<gene>
    <name evidence="2" type="ORF">PXEA_LOCUS30518</name>
</gene>
<dbReference type="Proteomes" id="UP000784294">
    <property type="component" value="Unassembled WGS sequence"/>
</dbReference>
<feature type="non-terminal residue" evidence="2">
    <location>
        <position position="1"/>
    </location>
</feature>